<dbReference type="PANTHER" id="PTHR21596">
    <property type="entry name" value="RIBONUCLEASE P SUBUNIT P38"/>
    <property type="match status" value="1"/>
</dbReference>
<dbReference type="OrthoDB" id="1112055at2759"/>
<sequence>MEVTTIIGLKRMGEVSQNLFKMCACSDDAEIFTSRLGPENNGDYLIVTREQKYDHLFFQCEFAAEIWKRIKMKAKIQTNDNMWDDIKRISNVKEGVCVSSMEKIGIDSKNGYEKEIVDEEDNHMKELRCQWGEQAYKVVANALLEINEHNASARYVESVLWNFNT</sequence>
<dbReference type="AlphaFoldDB" id="A0A2U1K909"/>
<feature type="domain" description="Factor of DNA methylation 1-5/IDN2" evidence="1">
    <location>
        <begin position="72"/>
        <end position="164"/>
    </location>
</feature>
<proteinExistence type="predicted"/>
<protein>
    <submittedName>
        <fullName evidence="2">Domain XH</fullName>
    </submittedName>
</protein>
<comment type="caution">
    <text evidence="2">The sequence shown here is derived from an EMBL/GenBank/DDBJ whole genome shotgun (WGS) entry which is preliminary data.</text>
</comment>
<dbReference type="PANTHER" id="PTHR21596:SF82">
    <property type="entry name" value="FACTOR OF DNA METHYLATION 5-LIKE"/>
    <property type="match status" value="1"/>
</dbReference>
<name>A0A2U1K909_ARTAN</name>
<accession>A0A2U1K909</accession>
<evidence type="ECO:0000313" key="3">
    <source>
        <dbReference type="Proteomes" id="UP000245207"/>
    </source>
</evidence>
<dbReference type="Pfam" id="PF03469">
    <property type="entry name" value="XH"/>
    <property type="match status" value="1"/>
</dbReference>
<organism evidence="2 3">
    <name type="scientific">Artemisia annua</name>
    <name type="common">Sweet wormwood</name>
    <dbReference type="NCBI Taxonomy" id="35608"/>
    <lineage>
        <taxon>Eukaryota</taxon>
        <taxon>Viridiplantae</taxon>
        <taxon>Streptophyta</taxon>
        <taxon>Embryophyta</taxon>
        <taxon>Tracheophyta</taxon>
        <taxon>Spermatophyta</taxon>
        <taxon>Magnoliopsida</taxon>
        <taxon>eudicotyledons</taxon>
        <taxon>Gunneridae</taxon>
        <taxon>Pentapetalae</taxon>
        <taxon>asterids</taxon>
        <taxon>campanulids</taxon>
        <taxon>Asterales</taxon>
        <taxon>Asteraceae</taxon>
        <taxon>Asteroideae</taxon>
        <taxon>Anthemideae</taxon>
        <taxon>Artemisiinae</taxon>
        <taxon>Artemisia</taxon>
    </lineage>
</organism>
<evidence type="ECO:0000313" key="2">
    <source>
        <dbReference type="EMBL" id="PWA17133.1"/>
    </source>
</evidence>
<gene>
    <name evidence="2" type="ORF">CTI12_AA630310</name>
</gene>
<dbReference type="InterPro" id="IPR005379">
    <property type="entry name" value="FDM1-5/IDN2_XH"/>
</dbReference>
<dbReference type="Proteomes" id="UP000245207">
    <property type="component" value="Unassembled WGS sequence"/>
</dbReference>
<dbReference type="STRING" id="35608.A0A2U1K909"/>
<dbReference type="GO" id="GO:0080188">
    <property type="term" value="P:gene silencing by siRNA-directed DNA methylation"/>
    <property type="evidence" value="ECO:0007669"/>
    <property type="project" value="InterPro"/>
</dbReference>
<keyword evidence="3" id="KW-1185">Reference proteome</keyword>
<reference evidence="2 3" key="1">
    <citation type="journal article" date="2018" name="Mol. Plant">
        <title>The genome of Artemisia annua provides insight into the evolution of Asteraceae family and artemisinin biosynthesis.</title>
        <authorList>
            <person name="Shen Q."/>
            <person name="Zhang L."/>
            <person name="Liao Z."/>
            <person name="Wang S."/>
            <person name="Yan T."/>
            <person name="Shi P."/>
            <person name="Liu M."/>
            <person name="Fu X."/>
            <person name="Pan Q."/>
            <person name="Wang Y."/>
            <person name="Lv Z."/>
            <person name="Lu X."/>
            <person name="Zhang F."/>
            <person name="Jiang W."/>
            <person name="Ma Y."/>
            <person name="Chen M."/>
            <person name="Hao X."/>
            <person name="Li L."/>
            <person name="Tang Y."/>
            <person name="Lv G."/>
            <person name="Zhou Y."/>
            <person name="Sun X."/>
            <person name="Brodelius P.E."/>
            <person name="Rose J.K.C."/>
            <person name="Tang K."/>
        </authorList>
    </citation>
    <scope>NUCLEOTIDE SEQUENCE [LARGE SCALE GENOMIC DNA]</scope>
    <source>
        <strain evidence="3">cv. Huhao1</strain>
        <tissue evidence="2">Leaf</tissue>
    </source>
</reference>
<dbReference type="InterPro" id="IPR045177">
    <property type="entry name" value="FDM1-5/IDN2"/>
</dbReference>
<dbReference type="EMBL" id="PKPP01032194">
    <property type="protein sequence ID" value="PWA17133.1"/>
    <property type="molecule type" value="Genomic_DNA"/>
</dbReference>
<evidence type="ECO:0000259" key="1">
    <source>
        <dbReference type="Pfam" id="PF03469"/>
    </source>
</evidence>